<dbReference type="GO" id="GO:0005930">
    <property type="term" value="C:axoneme"/>
    <property type="evidence" value="ECO:0007669"/>
    <property type="project" value="UniProtKB-SubCell"/>
</dbReference>
<feature type="compositionally biased region" description="Low complexity" evidence="2">
    <location>
        <begin position="152"/>
        <end position="167"/>
    </location>
</feature>
<keyword evidence="4" id="KW-1185">Reference proteome</keyword>
<name>A0A830HYU3_9CHLO</name>
<dbReference type="Gene3D" id="3.80.10.10">
    <property type="entry name" value="Ribonuclease Inhibitor"/>
    <property type="match status" value="1"/>
</dbReference>
<dbReference type="EMBL" id="BNJQ01000032">
    <property type="protein sequence ID" value="GHP11000.1"/>
    <property type="molecule type" value="Genomic_DNA"/>
</dbReference>
<evidence type="ECO:0000313" key="3">
    <source>
        <dbReference type="EMBL" id="GHP11000.1"/>
    </source>
</evidence>
<evidence type="ECO:0000313" key="4">
    <source>
        <dbReference type="Proteomes" id="UP000660262"/>
    </source>
</evidence>
<evidence type="ECO:0000256" key="1">
    <source>
        <dbReference type="ARBA" id="ARBA00004430"/>
    </source>
</evidence>
<feature type="region of interest" description="Disordered" evidence="2">
    <location>
        <begin position="204"/>
        <end position="317"/>
    </location>
</feature>
<reference evidence="3" key="1">
    <citation type="submission" date="2020-10" db="EMBL/GenBank/DDBJ databases">
        <title>Unveiling of a novel bifunctional photoreceptor, Dualchrome1, isolated from a cosmopolitan green alga.</title>
        <authorList>
            <person name="Suzuki S."/>
            <person name="Kawachi M."/>
        </authorList>
    </citation>
    <scope>NUCLEOTIDE SEQUENCE</scope>
    <source>
        <strain evidence="3">NIES 2893</strain>
    </source>
</reference>
<comment type="caution">
    <text evidence="3">The sequence shown here is derived from an EMBL/GenBank/DDBJ whole genome shotgun (WGS) entry which is preliminary data.</text>
</comment>
<accession>A0A830HYU3</accession>
<feature type="region of interest" description="Disordered" evidence="2">
    <location>
        <begin position="144"/>
        <end position="167"/>
    </location>
</feature>
<organism evidence="3 4">
    <name type="scientific">Pycnococcus provasolii</name>
    <dbReference type="NCBI Taxonomy" id="41880"/>
    <lineage>
        <taxon>Eukaryota</taxon>
        <taxon>Viridiplantae</taxon>
        <taxon>Chlorophyta</taxon>
        <taxon>Pseudoscourfieldiophyceae</taxon>
        <taxon>Pseudoscourfieldiales</taxon>
        <taxon>Pycnococcaceae</taxon>
        <taxon>Pycnococcus</taxon>
    </lineage>
</organism>
<gene>
    <name evidence="3" type="ORF">PPROV_000973000</name>
</gene>
<proteinExistence type="predicted"/>
<dbReference type="InterPro" id="IPR032675">
    <property type="entry name" value="LRR_dom_sf"/>
</dbReference>
<dbReference type="OrthoDB" id="2163268at2759"/>
<dbReference type="AlphaFoldDB" id="A0A830HYU3"/>
<protein>
    <submittedName>
        <fullName evidence="3">Uncharacterized protein</fullName>
    </submittedName>
</protein>
<feature type="compositionally biased region" description="Low complexity" evidence="2">
    <location>
        <begin position="258"/>
        <end position="272"/>
    </location>
</feature>
<dbReference type="Proteomes" id="UP000660262">
    <property type="component" value="Unassembled WGS sequence"/>
</dbReference>
<sequence>MALARALPSNKTLRTINLMHQKAGSKYGDACLDEFIQALDRNVTLLKITWRLDSRKSFSLTKLLNRNNEINRRLKSGRDTTELLPQTLRGNPPDIVPFVPKDDTGAGEDSGNASPLGKMLRSVRRASQKGVEVVGDAIANAGRRISNQFDTPSPSSPSSRTAELAKAADSLRRAAALLSDDTRARTVDELKAVVATLERMGELPAAASPKSHEPASSPQSHEPVEAVSPTVTTPTASDAIVEDAPSAADEAAVEEAAETSPEAPAPSSAAVVAEEEGDAPKEDAPAAPAERAVEAEEAPSTKTEVVSMGADLPEEKP</sequence>
<evidence type="ECO:0000256" key="2">
    <source>
        <dbReference type="SAM" id="MobiDB-lite"/>
    </source>
</evidence>
<comment type="subcellular location">
    <subcellularLocation>
        <location evidence="1">Cytoplasm</location>
        <location evidence="1">Cytoskeleton</location>
        <location evidence="1">Cilium axoneme</location>
    </subcellularLocation>
</comment>